<protein>
    <submittedName>
        <fullName evidence="1">Uncharacterized protein</fullName>
    </submittedName>
</protein>
<organism evidence="1">
    <name type="scientific">marine metagenome</name>
    <dbReference type="NCBI Taxonomy" id="408172"/>
    <lineage>
        <taxon>unclassified sequences</taxon>
        <taxon>metagenomes</taxon>
        <taxon>ecological metagenomes</taxon>
    </lineage>
</organism>
<evidence type="ECO:0000313" key="1">
    <source>
        <dbReference type="EMBL" id="SVD76634.1"/>
    </source>
</evidence>
<gene>
    <name evidence="1" type="ORF">METZ01_LOCUS429488</name>
</gene>
<accession>A0A382Y0E7</accession>
<dbReference type="EMBL" id="UINC01171853">
    <property type="protein sequence ID" value="SVD76634.1"/>
    <property type="molecule type" value="Genomic_DNA"/>
</dbReference>
<name>A0A382Y0E7_9ZZZZ</name>
<reference evidence="1" key="1">
    <citation type="submission" date="2018-05" db="EMBL/GenBank/DDBJ databases">
        <authorList>
            <person name="Lanie J.A."/>
            <person name="Ng W.-L."/>
            <person name="Kazmierczak K.M."/>
            <person name="Andrzejewski T.M."/>
            <person name="Davidsen T.M."/>
            <person name="Wayne K.J."/>
            <person name="Tettelin H."/>
            <person name="Glass J.I."/>
            <person name="Rusch D."/>
            <person name="Podicherti R."/>
            <person name="Tsui H.-C.T."/>
            <person name="Winkler M.E."/>
        </authorList>
    </citation>
    <scope>NUCLEOTIDE SEQUENCE</scope>
</reference>
<dbReference type="AlphaFoldDB" id="A0A382Y0E7"/>
<proteinExistence type="predicted"/>
<sequence length="28" mass="3123">MILVTGGFDLESDLQGEIQNIFQPRMGI</sequence>